<dbReference type="Proteomes" id="UP001500454">
    <property type="component" value="Unassembled WGS sequence"/>
</dbReference>
<dbReference type="Pfam" id="PF18962">
    <property type="entry name" value="Por_Secre_tail"/>
    <property type="match status" value="1"/>
</dbReference>
<keyword evidence="1" id="KW-0732">Signal</keyword>
<dbReference type="Gene3D" id="2.160.20.10">
    <property type="entry name" value="Single-stranded right-handed beta-helix, Pectin lyase-like"/>
    <property type="match status" value="1"/>
</dbReference>
<evidence type="ECO:0000256" key="1">
    <source>
        <dbReference type="SAM" id="SignalP"/>
    </source>
</evidence>
<dbReference type="RefSeq" id="WP_345227035.1">
    <property type="nucleotide sequence ID" value="NZ_BAABHA010000015.1"/>
</dbReference>
<protein>
    <recommendedName>
        <fullName evidence="2">Secretion system C-terminal sorting domain-containing protein</fullName>
    </recommendedName>
</protein>
<dbReference type="InterPro" id="IPR026444">
    <property type="entry name" value="Secre_tail"/>
</dbReference>
<evidence type="ECO:0000313" key="3">
    <source>
        <dbReference type="EMBL" id="GAA4390923.1"/>
    </source>
</evidence>
<evidence type="ECO:0000313" key="4">
    <source>
        <dbReference type="Proteomes" id="UP001500454"/>
    </source>
</evidence>
<name>A0ABP8JHE5_9BACT</name>
<feature type="signal peptide" evidence="1">
    <location>
        <begin position="1"/>
        <end position="19"/>
    </location>
</feature>
<dbReference type="InterPro" id="IPR012334">
    <property type="entry name" value="Pectin_lyas_fold"/>
</dbReference>
<dbReference type="InterPro" id="IPR011050">
    <property type="entry name" value="Pectin_lyase_fold/virulence"/>
</dbReference>
<organism evidence="3 4">
    <name type="scientific">Hymenobacter koreensis</name>
    <dbReference type="NCBI Taxonomy" id="1084523"/>
    <lineage>
        <taxon>Bacteria</taxon>
        <taxon>Pseudomonadati</taxon>
        <taxon>Bacteroidota</taxon>
        <taxon>Cytophagia</taxon>
        <taxon>Cytophagales</taxon>
        <taxon>Hymenobacteraceae</taxon>
        <taxon>Hymenobacter</taxon>
    </lineage>
</organism>
<dbReference type="SUPFAM" id="SSF51126">
    <property type="entry name" value="Pectin lyase-like"/>
    <property type="match status" value="1"/>
</dbReference>
<comment type="caution">
    <text evidence="3">The sequence shown here is derived from an EMBL/GenBank/DDBJ whole genome shotgun (WGS) entry which is preliminary data.</text>
</comment>
<accession>A0ABP8JHE5</accession>
<dbReference type="NCBIfam" id="TIGR04183">
    <property type="entry name" value="Por_Secre_tail"/>
    <property type="match status" value="1"/>
</dbReference>
<feature type="chain" id="PRO_5047436882" description="Secretion system C-terminal sorting domain-containing protein" evidence="1">
    <location>
        <begin position="20"/>
        <end position="632"/>
    </location>
</feature>
<dbReference type="EMBL" id="BAABHA010000015">
    <property type="protein sequence ID" value="GAA4390923.1"/>
    <property type="molecule type" value="Genomic_DNA"/>
</dbReference>
<reference evidence="4" key="1">
    <citation type="journal article" date="2019" name="Int. J. Syst. Evol. Microbiol.">
        <title>The Global Catalogue of Microorganisms (GCM) 10K type strain sequencing project: providing services to taxonomists for standard genome sequencing and annotation.</title>
        <authorList>
            <consortium name="The Broad Institute Genomics Platform"/>
            <consortium name="The Broad Institute Genome Sequencing Center for Infectious Disease"/>
            <person name="Wu L."/>
            <person name="Ma J."/>
        </authorList>
    </citation>
    <scope>NUCLEOTIDE SEQUENCE [LARGE SCALE GENOMIC DNA]</scope>
    <source>
        <strain evidence="4">JCM 17924</strain>
    </source>
</reference>
<keyword evidence="4" id="KW-1185">Reference proteome</keyword>
<gene>
    <name evidence="3" type="ORF">GCM10023186_39650</name>
</gene>
<evidence type="ECO:0000259" key="2">
    <source>
        <dbReference type="Pfam" id="PF18962"/>
    </source>
</evidence>
<sequence>MRHTYLLLAALALSHAAAAQLSGIKTIDPAGTGPNNYPTVTAAVTALNAAGVGAGGVTFRVRAGVTFTETIPAITASGTATTGIQFVKSGAGPMPILQQVGTGATDAVLTLDGADYVRLDSLMLRDNPANTTPAEQTEYGVWLKGGATNNLVQGCTVELNRTNANRTFGVHLLDGGNNANRFYNNSVRNCTGAYQFAATSTNPDADNEIGTLPGGRSAVTQIGMPTTGGPPATTIVYAVYLGVQQRAKVFGQDITDVQGTGSVYGIYSTGTTNSVDMTDNRLSNFLTRATGSGIVEVLYVNNGVTHNILRNRIHNINATGTAAFAVGIDITGGTTNNVVNNFVSGVQAPASTAGTAVRALSLRGGTSNNVFHNTVLVEYAATVATNKSGAFYMSGANTPGYVVNNIFVNRVTGLGTGGVGAAFFKATASVATLTGSNNNLYYSASPSAEHPIFYGVAATPVALITLADYKQLAAPAEQNSVTENPPFVAPATGDLHISAAVPTVVERRGLSLVGGTGVPTDIDNEARNVSTPDIGADEGSFQIILAAEAAKASWQTQVFPNPTAGILTLNVSGATKPLRLTVLDVMGRPVQQALLPAGRTSYSLDLSGQAAGVYLLRLSNGQAVSSHRVVLR</sequence>
<feature type="domain" description="Secretion system C-terminal sorting" evidence="2">
    <location>
        <begin position="558"/>
        <end position="630"/>
    </location>
</feature>
<proteinExistence type="predicted"/>